<dbReference type="AlphaFoldDB" id="A0A1C1A773"/>
<evidence type="ECO:0000313" key="2">
    <source>
        <dbReference type="Proteomes" id="UP000093309"/>
    </source>
</evidence>
<dbReference type="EMBL" id="LYPC01000011">
    <property type="protein sequence ID" value="OCT16404.1"/>
    <property type="molecule type" value="Genomic_DNA"/>
</dbReference>
<keyword evidence="2" id="KW-1185">Reference proteome</keyword>
<comment type="caution">
    <text evidence="1">The sequence shown here is derived from an EMBL/GenBank/DDBJ whole genome shotgun (WGS) entry which is preliminary data.</text>
</comment>
<proteinExistence type="predicted"/>
<protein>
    <submittedName>
        <fullName evidence="1">Uncharacterized protein</fullName>
    </submittedName>
</protein>
<dbReference type="STRING" id="512399.A8709_02960"/>
<evidence type="ECO:0000313" key="1">
    <source>
        <dbReference type="EMBL" id="OCT16404.1"/>
    </source>
</evidence>
<name>A0A1C1A773_9BACL</name>
<dbReference type="RefSeq" id="WP_065851176.1">
    <property type="nucleotide sequence ID" value="NZ_LYPC01000011.1"/>
</dbReference>
<accession>A0A1C1A773</accession>
<gene>
    <name evidence="1" type="ORF">A8709_02960</name>
</gene>
<sequence length="69" mass="7632">MRESNFCFAVFTGNFKDNVGILPLALVLYEVKVVVCNVPNNFFSWNELGDLDGAAVNISVVQNFDDITS</sequence>
<organism evidence="1 2">
    <name type="scientific">Paenibacillus pectinilyticus</name>
    <dbReference type="NCBI Taxonomy" id="512399"/>
    <lineage>
        <taxon>Bacteria</taxon>
        <taxon>Bacillati</taxon>
        <taxon>Bacillota</taxon>
        <taxon>Bacilli</taxon>
        <taxon>Bacillales</taxon>
        <taxon>Paenibacillaceae</taxon>
        <taxon>Paenibacillus</taxon>
    </lineage>
</organism>
<dbReference type="Proteomes" id="UP000093309">
    <property type="component" value="Unassembled WGS sequence"/>
</dbReference>
<reference evidence="2" key="1">
    <citation type="submission" date="2016-05" db="EMBL/GenBank/DDBJ databases">
        <title>Paenibacillus oryzae. sp. nov., isolated from the rice root.</title>
        <authorList>
            <person name="Zhang J."/>
            <person name="Zhang X."/>
        </authorList>
    </citation>
    <scope>NUCLEOTIDE SEQUENCE [LARGE SCALE GENOMIC DNA]</scope>
    <source>
        <strain evidence="2">KCTC13222</strain>
    </source>
</reference>